<dbReference type="Pfam" id="PF04749">
    <property type="entry name" value="PLAC8"/>
    <property type="match status" value="1"/>
</dbReference>
<dbReference type="OrthoDB" id="1045822at2759"/>
<dbReference type="NCBIfam" id="TIGR01571">
    <property type="entry name" value="A_thal_Cys_rich"/>
    <property type="match status" value="1"/>
</dbReference>
<evidence type="ECO:0000313" key="2">
    <source>
        <dbReference type="Proteomes" id="UP000294933"/>
    </source>
</evidence>
<dbReference type="InterPro" id="IPR006461">
    <property type="entry name" value="PLAC_motif_containing"/>
</dbReference>
<dbReference type="PANTHER" id="PTHR15907">
    <property type="entry name" value="DUF614 FAMILY PROTEIN-RELATED"/>
    <property type="match status" value="1"/>
</dbReference>
<dbReference type="AlphaFoldDB" id="A0A4Y7QA59"/>
<proteinExistence type="predicted"/>
<accession>A0A4Y7QA59</accession>
<evidence type="ECO:0000313" key="1">
    <source>
        <dbReference type="EMBL" id="TDL24553.1"/>
    </source>
</evidence>
<reference evidence="1 2" key="1">
    <citation type="submission" date="2018-06" db="EMBL/GenBank/DDBJ databases">
        <title>A transcriptomic atlas of mushroom development highlights an independent origin of complex multicellularity.</title>
        <authorList>
            <consortium name="DOE Joint Genome Institute"/>
            <person name="Krizsan K."/>
            <person name="Almasi E."/>
            <person name="Merenyi Z."/>
            <person name="Sahu N."/>
            <person name="Viragh M."/>
            <person name="Koszo T."/>
            <person name="Mondo S."/>
            <person name="Kiss B."/>
            <person name="Balint B."/>
            <person name="Kues U."/>
            <person name="Barry K."/>
            <person name="Hegedus J.C."/>
            <person name="Henrissat B."/>
            <person name="Johnson J."/>
            <person name="Lipzen A."/>
            <person name="Ohm R."/>
            <person name="Nagy I."/>
            <person name="Pangilinan J."/>
            <person name="Yan J."/>
            <person name="Xiong Y."/>
            <person name="Grigoriev I.V."/>
            <person name="Hibbett D.S."/>
            <person name="Nagy L.G."/>
        </authorList>
    </citation>
    <scope>NUCLEOTIDE SEQUENCE [LARGE SCALE GENOMIC DNA]</scope>
    <source>
        <strain evidence="1 2">SZMC22713</strain>
    </source>
</reference>
<keyword evidence="2" id="KW-1185">Reference proteome</keyword>
<dbReference type="VEuPathDB" id="FungiDB:BD410DRAFT_719053"/>
<dbReference type="EMBL" id="ML170166">
    <property type="protein sequence ID" value="TDL24553.1"/>
    <property type="molecule type" value="Genomic_DNA"/>
</dbReference>
<dbReference type="STRING" id="50990.A0A4Y7QA59"/>
<gene>
    <name evidence="1" type="ORF">BD410DRAFT_719053</name>
</gene>
<protein>
    <submittedName>
        <fullName evidence="1">PLAC8-domain-containing protein</fullName>
    </submittedName>
</protein>
<organism evidence="1 2">
    <name type="scientific">Rickenella mellea</name>
    <dbReference type="NCBI Taxonomy" id="50990"/>
    <lineage>
        <taxon>Eukaryota</taxon>
        <taxon>Fungi</taxon>
        <taxon>Dikarya</taxon>
        <taxon>Basidiomycota</taxon>
        <taxon>Agaricomycotina</taxon>
        <taxon>Agaricomycetes</taxon>
        <taxon>Hymenochaetales</taxon>
        <taxon>Rickenellaceae</taxon>
        <taxon>Rickenella</taxon>
    </lineage>
</organism>
<dbReference type="Proteomes" id="UP000294933">
    <property type="component" value="Unassembled WGS sequence"/>
</dbReference>
<sequence>MDPKNAKGIPYGADGNREWSNGLFGCFDDCGTCLLSWCCPCIVYAQNKSRYEHLDRQNGPHPSGGDSCNGDCFIHGCLTFWGCGWVLQMGQRGTLRHRYRISGGGCGDCLTACCCTPCELTQEAREIELEESVYRGNFKA</sequence>
<name>A0A4Y7QA59_9AGAM</name>